<organism evidence="4 5">
    <name type="scientific">Vagococcus silagei</name>
    <dbReference type="NCBI Taxonomy" id="2508885"/>
    <lineage>
        <taxon>Bacteria</taxon>
        <taxon>Bacillati</taxon>
        <taxon>Bacillota</taxon>
        <taxon>Bacilli</taxon>
        <taxon>Lactobacillales</taxon>
        <taxon>Enterococcaceae</taxon>
        <taxon>Vagococcus</taxon>
    </lineage>
</organism>
<dbReference type="Gene3D" id="3.40.630.30">
    <property type="match status" value="1"/>
</dbReference>
<dbReference type="PANTHER" id="PTHR43800:SF1">
    <property type="entry name" value="PEPTIDYL-LYSINE N-ACETYLTRANSFERASE YJAB"/>
    <property type="match status" value="1"/>
</dbReference>
<evidence type="ECO:0000256" key="2">
    <source>
        <dbReference type="ARBA" id="ARBA00023315"/>
    </source>
</evidence>
<dbReference type="PROSITE" id="PS51186">
    <property type="entry name" value="GNAT"/>
    <property type="match status" value="1"/>
</dbReference>
<dbReference type="Proteomes" id="UP000310506">
    <property type="component" value="Unassembled WGS sequence"/>
</dbReference>
<dbReference type="EMBL" id="SDGV01000011">
    <property type="protein sequence ID" value="THB61558.1"/>
    <property type="molecule type" value="Genomic_DNA"/>
</dbReference>
<dbReference type="InterPro" id="IPR016181">
    <property type="entry name" value="Acyl_CoA_acyltransferase"/>
</dbReference>
<dbReference type="AlphaFoldDB" id="A0A4S3B4Z6"/>
<gene>
    <name evidence="4" type="ORF">ESZ54_04885</name>
</gene>
<evidence type="ECO:0000313" key="4">
    <source>
        <dbReference type="EMBL" id="THB61558.1"/>
    </source>
</evidence>
<dbReference type="OrthoDB" id="9789605at2"/>
<keyword evidence="1 4" id="KW-0808">Transferase</keyword>
<sequence>MLTKTNTTQNDYQTVLSIWEKSAQKTHDFLSKEDFEFYKNIIPQHLDTVELNLWRDDEAIVGFSGVSEQELVMLFLDPDFIGHGYGSKILTWLIENENINQIDVNSENTNAKNFYIKHGFRVSSEDLVDGFGKPYAITHLIK</sequence>
<feature type="domain" description="N-acetyltransferase" evidence="3">
    <location>
        <begin position="1"/>
        <end position="142"/>
    </location>
</feature>
<dbReference type="PANTHER" id="PTHR43800">
    <property type="entry name" value="PEPTIDYL-LYSINE N-ACETYLTRANSFERASE YJAB"/>
    <property type="match status" value="1"/>
</dbReference>
<protein>
    <submittedName>
        <fullName evidence="4">GNAT family N-acetyltransferase</fullName>
    </submittedName>
</protein>
<keyword evidence="2" id="KW-0012">Acyltransferase</keyword>
<keyword evidence="5" id="KW-1185">Reference proteome</keyword>
<evidence type="ECO:0000256" key="1">
    <source>
        <dbReference type="ARBA" id="ARBA00022679"/>
    </source>
</evidence>
<dbReference type="InterPro" id="IPR000182">
    <property type="entry name" value="GNAT_dom"/>
</dbReference>
<accession>A0A4S3B4Z6</accession>
<evidence type="ECO:0000259" key="3">
    <source>
        <dbReference type="PROSITE" id="PS51186"/>
    </source>
</evidence>
<proteinExistence type="predicted"/>
<reference evidence="4 5" key="1">
    <citation type="submission" date="2019-01" db="EMBL/GenBank/DDBJ databases">
        <title>Vagococcus silagei sp. nov. isolated from brewer's grain.</title>
        <authorList>
            <person name="Guu J.-R."/>
        </authorList>
    </citation>
    <scope>NUCLEOTIDE SEQUENCE [LARGE SCALE GENOMIC DNA]</scope>
    <source>
        <strain evidence="4 5">2B-2</strain>
    </source>
</reference>
<dbReference type="RefSeq" id="WP_136136569.1">
    <property type="nucleotide sequence ID" value="NZ_SDGV01000011.1"/>
</dbReference>
<evidence type="ECO:0000313" key="5">
    <source>
        <dbReference type="Proteomes" id="UP000310506"/>
    </source>
</evidence>
<dbReference type="Pfam" id="PF13508">
    <property type="entry name" value="Acetyltransf_7"/>
    <property type="match status" value="1"/>
</dbReference>
<dbReference type="CDD" id="cd04301">
    <property type="entry name" value="NAT_SF"/>
    <property type="match status" value="1"/>
</dbReference>
<comment type="caution">
    <text evidence="4">The sequence shown here is derived from an EMBL/GenBank/DDBJ whole genome shotgun (WGS) entry which is preliminary data.</text>
</comment>
<dbReference type="GO" id="GO:0016747">
    <property type="term" value="F:acyltransferase activity, transferring groups other than amino-acyl groups"/>
    <property type="evidence" value="ECO:0007669"/>
    <property type="project" value="InterPro"/>
</dbReference>
<name>A0A4S3B4Z6_9ENTE</name>
<dbReference type="SUPFAM" id="SSF55729">
    <property type="entry name" value="Acyl-CoA N-acyltransferases (Nat)"/>
    <property type="match status" value="1"/>
</dbReference>